<reference evidence="7" key="1">
    <citation type="submission" date="2021-06" db="EMBL/GenBank/DDBJ databases">
        <authorList>
            <person name="Kallberg Y."/>
            <person name="Tangrot J."/>
            <person name="Rosling A."/>
        </authorList>
    </citation>
    <scope>NUCLEOTIDE SEQUENCE</scope>
    <source>
        <strain evidence="7">MT106</strain>
    </source>
</reference>
<feature type="non-terminal residue" evidence="7">
    <location>
        <position position="209"/>
    </location>
</feature>
<dbReference type="GO" id="GO:0005634">
    <property type="term" value="C:nucleus"/>
    <property type="evidence" value="ECO:0007669"/>
    <property type="project" value="TreeGrafter"/>
</dbReference>
<dbReference type="GO" id="GO:0098560">
    <property type="term" value="C:cytoplasmic side of late endosome membrane"/>
    <property type="evidence" value="ECO:0007669"/>
    <property type="project" value="TreeGrafter"/>
</dbReference>
<dbReference type="SMART" id="SM00714">
    <property type="entry name" value="LITAF"/>
    <property type="match status" value="1"/>
</dbReference>
<dbReference type="PANTHER" id="PTHR23292:SF6">
    <property type="entry name" value="FI16602P1-RELATED"/>
    <property type="match status" value="1"/>
</dbReference>
<dbReference type="PANTHER" id="PTHR23292">
    <property type="entry name" value="LIPOPOLYSACCHARIDE-INDUCED TUMOR NECROSIS FACTOR-ALPHA FACTOR"/>
    <property type="match status" value="1"/>
</dbReference>
<evidence type="ECO:0000313" key="7">
    <source>
        <dbReference type="EMBL" id="CAG8537931.1"/>
    </source>
</evidence>
<feature type="domain" description="LITAF" evidence="6">
    <location>
        <begin position="110"/>
        <end position="195"/>
    </location>
</feature>
<dbReference type="PROSITE" id="PS51837">
    <property type="entry name" value="LITAF"/>
    <property type="match status" value="1"/>
</dbReference>
<dbReference type="InterPro" id="IPR006629">
    <property type="entry name" value="LITAF"/>
</dbReference>
<keyword evidence="4" id="KW-0862">Zinc</keyword>
<accession>A0A9N9AMD5</accession>
<evidence type="ECO:0000256" key="2">
    <source>
        <dbReference type="ARBA" id="ARBA00005975"/>
    </source>
</evidence>
<evidence type="ECO:0000259" key="6">
    <source>
        <dbReference type="PROSITE" id="PS51837"/>
    </source>
</evidence>
<evidence type="ECO:0000256" key="4">
    <source>
        <dbReference type="ARBA" id="ARBA00022833"/>
    </source>
</evidence>
<evidence type="ECO:0000256" key="1">
    <source>
        <dbReference type="ARBA" id="ARBA00004170"/>
    </source>
</evidence>
<proteinExistence type="inferred from homology"/>
<comment type="subcellular location">
    <subcellularLocation>
        <location evidence="1">Membrane</location>
        <topology evidence="1">Peripheral membrane protein</topology>
    </subcellularLocation>
</comment>
<evidence type="ECO:0000256" key="3">
    <source>
        <dbReference type="ARBA" id="ARBA00022723"/>
    </source>
</evidence>
<comment type="caution">
    <text evidence="7">The sequence shown here is derived from an EMBL/GenBank/DDBJ whole genome shotgun (WGS) entry which is preliminary data.</text>
</comment>
<protein>
    <submittedName>
        <fullName evidence="7">3582_t:CDS:1</fullName>
    </submittedName>
</protein>
<evidence type="ECO:0000256" key="5">
    <source>
        <dbReference type="ARBA" id="ARBA00023136"/>
    </source>
</evidence>
<sequence length="209" mass="22923">SSGVRFSGRNQLNCQVVCQTFYHYRFELKTMTNKTPNFDAPPPYSAATEQEQSSLVPRVLETSPLYPNVPKNSYNSIPNLYYNPTPPPIAESSSSSAAAAAGYAPLPDTVILPAPVSLQSLRDEPAVTICPRCKNRVLSIVSYDSGSATWLASCMLFVLGITMWGCCLVPFCVNDLKDCNHACPSCGRTMARYSRLHGTVEVYVPRSRN</sequence>
<organism evidence="7 8">
    <name type="scientific">Ambispora gerdemannii</name>
    <dbReference type="NCBI Taxonomy" id="144530"/>
    <lineage>
        <taxon>Eukaryota</taxon>
        <taxon>Fungi</taxon>
        <taxon>Fungi incertae sedis</taxon>
        <taxon>Mucoromycota</taxon>
        <taxon>Glomeromycotina</taxon>
        <taxon>Glomeromycetes</taxon>
        <taxon>Archaeosporales</taxon>
        <taxon>Ambisporaceae</taxon>
        <taxon>Ambispora</taxon>
    </lineage>
</organism>
<gene>
    <name evidence="7" type="ORF">AGERDE_LOCUS6040</name>
</gene>
<dbReference type="OrthoDB" id="5599753at2759"/>
<keyword evidence="3" id="KW-0479">Metal-binding</keyword>
<name>A0A9N9AMD5_9GLOM</name>
<dbReference type="AlphaFoldDB" id="A0A9N9AMD5"/>
<dbReference type="GO" id="GO:0008270">
    <property type="term" value="F:zinc ion binding"/>
    <property type="evidence" value="ECO:0007669"/>
    <property type="project" value="TreeGrafter"/>
</dbReference>
<dbReference type="Proteomes" id="UP000789831">
    <property type="component" value="Unassembled WGS sequence"/>
</dbReference>
<keyword evidence="5" id="KW-0472">Membrane</keyword>
<dbReference type="EMBL" id="CAJVPL010000888">
    <property type="protein sequence ID" value="CAG8537931.1"/>
    <property type="molecule type" value="Genomic_DNA"/>
</dbReference>
<dbReference type="Pfam" id="PF10601">
    <property type="entry name" value="zf-LITAF-like"/>
    <property type="match status" value="1"/>
</dbReference>
<comment type="similarity">
    <text evidence="2">Belongs to the CDIP1/LITAF family.</text>
</comment>
<keyword evidence="8" id="KW-1185">Reference proteome</keyword>
<dbReference type="InterPro" id="IPR037519">
    <property type="entry name" value="LITAF_fam"/>
</dbReference>
<evidence type="ECO:0000313" key="8">
    <source>
        <dbReference type="Proteomes" id="UP000789831"/>
    </source>
</evidence>